<gene>
    <name evidence="2" type="ORF">PEVE_00008256</name>
</gene>
<dbReference type="SUPFAM" id="SSF56112">
    <property type="entry name" value="Protein kinase-like (PK-like)"/>
    <property type="match status" value="1"/>
</dbReference>
<feature type="non-terminal residue" evidence="2">
    <location>
        <position position="1"/>
    </location>
</feature>
<accession>A0ABN8R149</accession>
<evidence type="ECO:0000313" key="2">
    <source>
        <dbReference type="EMBL" id="CAH3172111.1"/>
    </source>
</evidence>
<feature type="domain" description="Protein kinase" evidence="1">
    <location>
        <begin position="29"/>
        <end position="147"/>
    </location>
</feature>
<dbReference type="InterPro" id="IPR001245">
    <property type="entry name" value="Ser-Thr/Tyr_kinase_cat_dom"/>
</dbReference>
<name>A0ABN8R149_9CNID</name>
<dbReference type="InterPro" id="IPR000719">
    <property type="entry name" value="Prot_kinase_dom"/>
</dbReference>
<dbReference type="EMBL" id="CALNXI010001560">
    <property type="protein sequence ID" value="CAH3172111.1"/>
    <property type="molecule type" value="Genomic_DNA"/>
</dbReference>
<dbReference type="InterPro" id="IPR011009">
    <property type="entry name" value="Kinase-like_dom_sf"/>
</dbReference>
<evidence type="ECO:0000259" key="1">
    <source>
        <dbReference type="PROSITE" id="PS50011"/>
    </source>
</evidence>
<sequence>SFPIFFFRSLHPQRVIYPLDEWEILPEQIEYEGELGRGAFGVVYKATLRKRVGIEVFDKEISKRQLLSNNKAPQVVAVKVLHDNPSAAQKAEFQFEIEQMKLLGSHPNVVSMVGCCTFQDEKFLVIEYVPFGDLLTWLRCRRRRVRK</sequence>
<protein>
    <recommendedName>
        <fullName evidence="1">Protein kinase domain-containing protein</fullName>
    </recommendedName>
</protein>
<comment type="caution">
    <text evidence="2">The sequence shown here is derived from an EMBL/GenBank/DDBJ whole genome shotgun (WGS) entry which is preliminary data.</text>
</comment>
<dbReference type="PANTHER" id="PTHR24416">
    <property type="entry name" value="TYROSINE-PROTEIN KINASE RECEPTOR"/>
    <property type="match status" value="1"/>
</dbReference>
<dbReference type="Proteomes" id="UP001159427">
    <property type="component" value="Unassembled WGS sequence"/>
</dbReference>
<dbReference type="Pfam" id="PF07714">
    <property type="entry name" value="PK_Tyr_Ser-Thr"/>
    <property type="match status" value="1"/>
</dbReference>
<dbReference type="Gene3D" id="3.30.200.20">
    <property type="entry name" value="Phosphorylase Kinase, domain 1"/>
    <property type="match status" value="1"/>
</dbReference>
<keyword evidence="3" id="KW-1185">Reference proteome</keyword>
<reference evidence="2 3" key="1">
    <citation type="submission" date="2022-05" db="EMBL/GenBank/DDBJ databases">
        <authorList>
            <consortium name="Genoscope - CEA"/>
            <person name="William W."/>
        </authorList>
    </citation>
    <scope>NUCLEOTIDE SEQUENCE [LARGE SCALE GENOMIC DNA]</scope>
</reference>
<organism evidence="2 3">
    <name type="scientific">Porites evermanni</name>
    <dbReference type="NCBI Taxonomy" id="104178"/>
    <lineage>
        <taxon>Eukaryota</taxon>
        <taxon>Metazoa</taxon>
        <taxon>Cnidaria</taxon>
        <taxon>Anthozoa</taxon>
        <taxon>Hexacorallia</taxon>
        <taxon>Scleractinia</taxon>
        <taxon>Fungiina</taxon>
        <taxon>Poritidae</taxon>
        <taxon>Porites</taxon>
    </lineage>
</organism>
<dbReference type="PROSITE" id="PS50011">
    <property type="entry name" value="PROTEIN_KINASE_DOM"/>
    <property type="match status" value="1"/>
</dbReference>
<evidence type="ECO:0000313" key="3">
    <source>
        <dbReference type="Proteomes" id="UP001159427"/>
    </source>
</evidence>
<proteinExistence type="predicted"/>
<dbReference type="PANTHER" id="PTHR24416:SF583">
    <property type="entry name" value="RECEPTOR PROTEIN-TYROSINE KINASE"/>
    <property type="match status" value="1"/>
</dbReference>
<dbReference type="InterPro" id="IPR050122">
    <property type="entry name" value="RTK"/>
</dbReference>